<dbReference type="RefSeq" id="WP_133364036.1">
    <property type="nucleotide sequence ID" value="NZ_CP037940.1"/>
</dbReference>
<dbReference type="Proteomes" id="UP000292886">
    <property type="component" value="Chromosome"/>
</dbReference>
<sequence length="151" mass="17464">MELLKRMDNHATKNRVRDFLTNELPQLMLVANLSQLDIKSPSFSDMPKGGGDGNSAEDNMTEYMMAREAVIAVRKTMDKIPSMYGTILKASYIDNVQDEFIMDRIGYKPSRYYELKDQAYSWFATAYPKEIIDFRVWLDSENRSKNGVEPE</sequence>
<dbReference type="EMBL" id="CP037940">
    <property type="protein sequence ID" value="QBO36959.1"/>
    <property type="molecule type" value="Genomic_DNA"/>
</dbReference>
<reference evidence="2" key="1">
    <citation type="submission" date="2019-03" db="EMBL/GenBank/DDBJ databases">
        <title>Weissella sp. 26KH-42 Genome sequencing.</title>
        <authorList>
            <person name="Heo J."/>
            <person name="Kim S.-J."/>
            <person name="Kim J.-S."/>
            <person name="Hong S.-B."/>
            <person name="Kwon S.-W."/>
        </authorList>
    </citation>
    <scope>NUCLEOTIDE SEQUENCE [LARGE SCALE GENOMIC DNA]</scope>
    <source>
        <strain evidence="2">26KH-42</strain>
    </source>
</reference>
<dbReference type="InterPro" id="IPR006524">
    <property type="entry name" value="ArpU-like"/>
</dbReference>
<dbReference type="KEGG" id="wei:EQG49_11130"/>
<evidence type="ECO:0000313" key="2">
    <source>
        <dbReference type="Proteomes" id="UP000292886"/>
    </source>
</evidence>
<evidence type="ECO:0008006" key="3">
    <source>
        <dbReference type="Google" id="ProtNLM"/>
    </source>
</evidence>
<dbReference type="NCBIfam" id="TIGR01637">
    <property type="entry name" value="phage_arpU"/>
    <property type="match status" value="1"/>
</dbReference>
<keyword evidence="2" id="KW-1185">Reference proteome</keyword>
<name>A0A4P6YVR7_9LACO</name>
<dbReference type="OrthoDB" id="2146126at2"/>
<gene>
    <name evidence="1" type="ORF">EQG49_11130</name>
</gene>
<dbReference type="AlphaFoldDB" id="A0A4P6YVR7"/>
<protein>
    <recommendedName>
        <fullName evidence="3">ArpU family transcriptional regulator</fullName>
    </recommendedName>
</protein>
<organism evidence="1 2">
    <name type="scientific">Periweissella cryptocerci</name>
    <dbReference type="NCBI Taxonomy" id="2506420"/>
    <lineage>
        <taxon>Bacteria</taxon>
        <taxon>Bacillati</taxon>
        <taxon>Bacillota</taxon>
        <taxon>Bacilli</taxon>
        <taxon>Lactobacillales</taxon>
        <taxon>Lactobacillaceae</taxon>
        <taxon>Periweissella</taxon>
    </lineage>
</organism>
<proteinExistence type="predicted"/>
<accession>A0A4P6YVR7</accession>
<evidence type="ECO:0000313" key="1">
    <source>
        <dbReference type="EMBL" id="QBO36959.1"/>
    </source>
</evidence>